<dbReference type="SUPFAM" id="SSF103486">
    <property type="entry name" value="V-type ATP synthase subunit C"/>
    <property type="match status" value="1"/>
</dbReference>
<dbReference type="Gene3D" id="1.10.132.50">
    <property type="entry name" value="ATP synthase (C/AC39) subunit, domain 3"/>
    <property type="match status" value="3"/>
</dbReference>
<dbReference type="GO" id="GO:0046961">
    <property type="term" value="F:proton-transporting ATPase activity, rotational mechanism"/>
    <property type="evidence" value="ECO:0007669"/>
    <property type="project" value="InterPro"/>
</dbReference>
<dbReference type="InterPro" id="IPR050873">
    <property type="entry name" value="V-ATPase_V0D/AC39_subunit"/>
</dbReference>
<dbReference type="InterPro" id="IPR044911">
    <property type="entry name" value="V-type_ATPase_csu/dsu_dom_3"/>
</dbReference>
<organism evidence="3 4">
    <name type="scientific">Candidatus Iainarchaeum sp</name>
    <dbReference type="NCBI Taxonomy" id="3101447"/>
    <lineage>
        <taxon>Archaea</taxon>
        <taxon>Candidatus Iainarchaeota</taxon>
        <taxon>Candidatus Iainarchaeia</taxon>
        <taxon>Candidatus Iainarchaeales</taxon>
        <taxon>Candidatus Iainarchaeaceae</taxon>
        <taxon>Candidatus Iainarchaeum</taxon>
    </lineage>
</organism>
<keyword evidence="1" id="KW-0813">Transport</keyword>
<dbReference type="PANTHER" id="PTHR38682:SF1">
    <property type="entry name" value="V-TYPE ATP SYNTHASE SUBUNIT C"/>
    <property type="match status" value="1"/>
</dbReference>
<dbReference type="InterPro" id="IPR036079">
    <property type="entry name" value="ATPase_csu/dsu_sf"/>
</dbReference>
<dbReference type="InterPro" id="IPR002843">
    <property type="entry name" value="ATPase_V0-cplx_csu/dsu"/>
</dbReference>
<dbReference type="AlphaFoldDB" id="A0A497JJX9"/>
<evidence type="ECO:0000256" key="1">
    <source>
        <dbReference type="ARBA" id="ARBA00022448"/>
    </source>
</evidence>
<dbReference type="EMBL" id="QMWP01000071">
    <property type="protein sequence ID" value="RLG70272.1"/>
    <property type="molecule type" value="Genomic_DNA"/>
</dbReference>
<reference evidence="3 4" key="1">
    <citation type="submission" date="2018-06" db="EMBL/GenBank/DDBJ databases">
        <title>Extensive metabolic versatility and redundancy in microbially diverse, dynamic hydrothermal sediments.</title>
        <authorList>
            <person name="Dombrowski N."/>
            <person name="Teske A."/>
            <person name="Baker B.J."/>
        </authorList>
    </citation>
    <scope>NUCLEOTIDE SEQUENCE [LARGE SCALE GENOMIC DNA]</scope>
    <source>
        <strain evidence="3">B51_G17</strain>
    </source>
</reference>
<sequence length="358" mass="40990">MELLLLGSLLGITGIAIIAAYAKVREIMPYLYANARLNARVIYSIEDKVEELAKSKSLEELVSKLQGTQYYEILAEAKNAAEMHLALEKSIVDEIERLKEITPKEMHSLLNSYLTFYEIPIVKTIYRSKLTNEDAKKLVYAVGSINDVLLRHLEEAESVADLEVVMADTKYADVFRKKYETLEEFEIALDNFALQNFLESLKKAKVGHKKEVAGILNLKFDIQNLLMMIKCIIRNIPAEKRAKLLIKNESSWSKEALKKMLEAKTIEEMKDALDGSLKKVFEEVYADYQRTKKLSSIELGLWKYYKKFIEGKELKYSLGIVPIFTYLIKRKIEAKNLVAIIKGVEAGFEKEEILSLVV</sequence>
<name>A0A497JJX9_9ARCH</name>
<comment type="caution">
    <text evidence="3">The sequence shown here is derived from an EMBL/GenBank/DDBJ whole genome shotgun (WGS) entry which is preliminary data.</text>
</comment>
<evidence type="ECO:0000256" key="2">
    <source>
        <dbReference type="ARBA" id="ARBA00023065"/>
    </source>
</evidence>
<dbReference type="Pfam" id="PF01992">
    <property type="entry name" value="vATP-synt_AC39"/>
    <property type="match status" value="1"/>
</dbReference>
<protein>
    <recommendedName>
        <fullName evidence="5">V-type ATP synthase subunit C</fullName>
    </recommendedName>
</protein>
<proteinExistence type="predicted"/>
<gene>
    <name evidence="3" type="ORF">DRO04_02105</name>
</gene>
<evidence type="ECO:0000313" key="3">
    <source>
        <dbReference type="EMBL" id="RLG70272.1"/>
    </source>
</evidence>
<evidence type="ECO:0000313" key="4">
    <source>
        <dbReference type="Proteomes" id="UP000278031"/>
    </source>
</evidence>
<evidence type="ECO:0008006" key="5">
    <source>
        <dbReference type="Google" id="ProtNLM"/>
    </source>
</evidence>
<accession>A0A497JJX9</accession>
<keyword evidence="2" id="KW-0406">Ion transport</keyword>
<dbReference type="PANTHER" id="PTHR38682">
    <property type="entry name" value="V-TYPE ATP SYNTHASE SUBUNIT C"/>
    <property type="match status" value="1"/>
</dbReference>
<dbReference type="Proteomes" id="UP000278031">
    <property type="component" value="Unassembled WGS sequence"/>
</dbReference>